<sequence>MSIKIATLQYPDACPVRFASRKRSSTVCPRNDSRGRSLQIALVLGRRPRSEDRLSLSAAAEGAERDAATDRGILITGTARTGRRYHQTCV</sequence>
<keyword evidence="2" id="KW-1185">Reference proteome</keyword>
<evidence type="ECO:0000313" key="1">
    <source>
        <dbReference type="EMBL" id="KPJ19159.1"/>
    </source>
</evidence>
<evidence type="ECO:0000313" key="2">
    <source>
        <dbReference type="Proteomes" id="UP000053240"/>
    </source>
</evidence>
<gene>
    <name evidence="1" type="ORF">RR48_05469</name>
</gene>
<dbReference type="EMBL" id="KQ459941">
    <property type="protein sequence ID" value="KPJ19159.1"/>
    <property type="molecule type" value="Genomic_DNA"/>
</dbReference>
<dbReference type="InParanoid" id="A0A0N1PHE0"/>
<dbReference type="Proteomes" id="UP000053240">
    <property type="component" value="Unassembled WGS sequence"/>
</dbReference>
<protein>
    <submittedName>
        <fullName evidence="1">Uncharacterized protein</fullName>
    </submittedName>
</protein>
<proteinExistence type="predicted"/>
<accession>A0A0N1PHE0</accession>
<name>A0A0N1PHE0_PAPMA</name>
<organism evidence="1 2">
    <name type="scientific">Papilio machaon</name>
    <name type="common">Old World swallowtail butterfly</name>
    <dbReference type="NCBI Taxonomy" id="76193"/>
    <lineage>
        <taxon>Eukaryota</taxon>
        <taxon>Metazoa</taxon>
        <taxon>Ecdysozoa</taxon>
        <taxon>Arthropoda</taxon>
        <taxon>Hexapoda</taxon>
        <taxon>Insecta</taxon>
        <taxon>Pterygota</taxon>
        <taxon>Neoptera</taxon>
        <taxon>Endopterygota</taxon>
        <taxon>Lepidoptera</taxon>
        <taxon>Glossata</taxon>
        <taxon>Ditrysia</taxon>
        <taxon>Papilionoidea</taxon>
        <taxon>Papilionidae</taxon>
        <taxon>Papilioninae</taxon>
        <taxon>Papilio</taxon>
    </lineage>
</organism>
<dbReference type="AlphaFoldDB" id="A0A0N1PHE0"/>
<reference evidence="1 2" key="1">
    <citation type="journal article" date="2015" name="Nat. Commun.">
        <title>Outbred genome sequencing and CRISPR/Cas9 gene editing in butterflies.</title>
        <authorList>
            <person name="Li X."/>
            <person name="Fan D."/>
            <person name="Zhang W."/>
            <person name="Liu G."/>
            <person name="Zhang L."/>
            <person name="Zhao L."/>
            <person name="Fang X."/>
            <person name="Chen L."/>
            <person name="Dong Y."/>
            <person name="Chen Y."/>
            <person name="Ding Y."/>
            <person name="Zhao R."/>
            <person name="Feng M."/>
            <person name="Zhu Y."/>
            <person name="Feng Y."/>
            <person name="Jiang X."/>
            <person name="Zhu D."/>
            <person name="Xiang H."/>
            <person name="Feng X."/>
            <person name="Li S."/>
            <person name="Wang J."/>
            <person name="Zhang G."/>
            <person name="Kronforst M.R."/>
            <person name="Wang W."/>
        </authorList>
    </citation>
    <scope>NUCLEOTIDE SEQUENCE [LARGE SCALE GENOMIC DNA]</scope>
    <source>
        <strain evidence="1">Ya'a_city_454_Pm</strain>
        <tissue evidence="1">Whole body</tissue>
    </source>
</reference>